<proteinExistence type="predicted"/>
<organism evidence="1 2">
    <name type="scientific">Puccinia striiformis f. sp. tritici PST-78</name>
    <dbReference type="NCBI Taxonomy" id="1165861"/>
    <lineage>
        <taxon>Eukaryota</taxon>
        <taxon>Fungi</taxon>
        <taxon>Dikarya</taxon>
        <taxon>Basidiomycota</taxon>
        <taxon>Pucciniomycotina</taxon>
        <taxon>Pucciniomycetes</taxon>
        <taxon>Pucciniales</taxon>
        <taxon>Pucciniaceae</taxon>
        <taxon>Puccinia</taxon>
    </lineage>
</organism>
<keyword evidence="2" id="KW-1185">Reference proteome</keyword>
<evidence type="ECO:0000313" key="1">
    <source>
        <dbReference type="EMBL" id="KNE86570.1"/>
    </source>
</evidence>
<name>A0A0L0UI16_9BASI</name>
<dbReference type="AlphaFoldDB" id="A0A0L0UI16"/>
<reference evidence="2" key="1">
    <citation type="submission" date="2014-03" db="EMBL/GenBank/DDBJ databases">
        <title>The Genome Sequence of Puccinia striiformis f. sp. tritici PST-78.</title>
        <authorList>
            <consortium name="The Broad Institute Genome Sequencing Platform"/>
            <person name="Cuomo C."/>
            <person name="Hulbert S."/>
            <person name="Chen X."/>
            <person name="Walker B."/>
            <person name="Young S.K."/>
            <person name="Zeng Q."/>
            <person name="Gargeya S."/>
            <person name="Fitzgerald M."/>
            <person name="Haas B."/>
            <person name="Abouelleil A."/>
            <person name="Alvarado L."/>
            <person name="Arachchi H.M."/>
            <person name="Berlin A.M."/>
            <person name="Chapman S.B."/>
            <person name="Goldberg J."/>
            <person name="Griggs A."/>
            <person name="Gujja S."/>
            <person name="Hansen M."/>
            <person name="Howarth C."/>
            <person name="Imamovic A."/>
            <person name="Larimer J."/>
            <person name="McCowan C."/>
            <person name="Montmayeur A."/>
            <person name="Murphy C."/>
            <person name="Neiman D."/>
            <person name="Pearson M."/>
            <person name="Priest M."/>
            <person name="Roberts A."/>
            <person name="Saif S."/>
            <person name="Shea T."/>
            <person name="Sisk P."/>
            <person name="Sykes S."/>
            <person name="Wortman J."/>
            <person name="Nusbaum C."/>
            <person name="Birren B."/>
        </authorList>
    </citation>
    <scope>NUCLEOTIDE SEQUENCE [LARGE SCALE GENOMIC DNA]</scope>
    <source>
        <strain evidence="2">race PST-78</strain>
    </source>
</reference>
<sequence>MSRSMGLDKPETYLCNYPVMDWVCPTRTLSRHGADYVESDQTFPSPYYPVSIQCYMASETEPSTVSYASLVGCVSTHSPFD</sequence>
<gene>
    <name evidence="1" type="ORF">PSTG_20068</name>
</gene>
<accession>A0A0L0UI16</accession>
<dbReference type="EMBL" id="AJIL01009056">
    <property type="protein sequence ID" value="KNE86570.1"/>
    <property type="molecule type" value="Genomic_DNA"/>
</dbReference>
<evidence type="ECO:0000313" key="2">
    <source>
        <dbReference type="Proteomes" id="UP000054564"/>
    </source>
</evidence>
<comment type="caution">
    <text evidence="1">The sequence shown here is derived from an EMBL/GenBank/DDBJ whole genome shotgun (WGS) entry which is preliminary data.</text>
</comment>
<protein>
    <submittedName>
        <fullName evidence="1">Uncharacterized protein</fullName>
    </submittedName>
</protein>
<dbReference type="Proteomes" id="UP000054564">
    <property type="component" value="Unassembled WGS sequence"/>
</dbReference>